<dbReference type="Gene3D" id="3.40.50.12780">
    <property type="entry name" value="N-terminal domain of ligase-like"/>
    <property type="match status" value="1"/>
</dbReference>
<dbReference type="SUPFAM" id="SSF56801">
    <property type="entry name" value="Acetyl-CoA synthetase-like"/>
    <property type="match status" value="1"/>
</dbReference>
<protein>
    <submittedName>
        <fullName evidence="2">Phenylacetate--CoA ligase family protein</fullName>
    </submittedName>
</protein>
<keyword evidence="3" id="KW-1185">Reference proteome</keyword>
<dbReference type="Proteomes" id="UP000282674">
    <property type="component" value="Unassembled WGS sequence"/>
</dbReference>
<dbReference type="PANTHER" id="PTHR43845:SF1">
    <property type="entry name" value="BLR5969 PROTEIN"/>
    <property type="match status" value="1"/>
</dbReference>
<reference evidence="2 3" key="1">
    <citation type="submission" date="2018-10" db="EMBL/GenBank/DDBJ databases">
        <title>Isolation from soil.</title>
        <authorList>
            <person name="Hu J."/>
        </authorList>
    </citation>
    <scope>NUCLEOTIDE SEQUENCE [LARGE SCALE GENOMIC DNA]</scope>
    <source>
        <strain evidence="2 3">NEAU-Ht49</strain>
    </source>
</reference>
<dbReference type="InterPro" id="IPR042099">
    <property type="entry name" value="ANL_N_sf"/>
</dbReference>
<evidence type="ECO:0000313" key="2">
    <source>
        <dbReference type="EMBL" id="RMI44908.1"/>
    </source>
</evidence>
<evidence type="ECO:0000256" key="1">
    <source>
        <dbReference type="SAM" id="MobiDB-lite"/>
    </source>
</evidence>
<dbReference type="GO" id="GO:0016874">
    <property type="term" value="F:ligase activity"/>
    <property type="evidence" value="ECO:0007669"/>
    <property type="project" value="UniProtKB-KW"/>
</dbReference>
<evidence type="ECO:0000313" key="3">
    <source>
        <dbReference type="Proteomes" id="UP000282674"/>
    </source>
</evidence>
<accession>A0A3M2MCI3</accession>
<gene>
    <name evidence="2" type="ORF">EBO15_11580</name>
</gene>
<sequence length="688" mass="75377">MLLLRDDSTRAAVAALMRSHLRAIQAAQAGSDELHRIQWDKLVSTVGSAASAPLATEPLRRSRELTPSAVPAGVSPRQAIRDLLSALPLLERSVLRARPNAALNIPPSRFVHYYESSGTTGDPVAAPKAVDDLVVNTMNIGEMWGRFLVPGDVALILINGPFAPAGYQFEKVLEYLGVMSARLWTDNVTGDYGRILAIVREIEANVYVGTASRLLEMTQFALDHAEPVPRFARLLLMAEQTGPHLLRHLEELTGSVALVCSYGSSETGTVAVTCERGRLHLQSQSYLAEIGDDSGIRLIDGGPDRGELVVTTLDLPSRPLVRYRTGDLVEITGERCRCGSAQPVVRTLGREQDVFALGDLHVRQGDVEALLWPSDVAVGEGPRPLNYMLVLRGRHVVCLITTDRPASTSWCAALQRRLAEMFSARTFALRVVESLPPLATQGAYVGWKLSRVLDLDDTTLWDRLPAPIRGVLQETLQTLDAIPDMPSVTARDVPRPRTEPAGTPMAAQGTMTAEQQAQFVLGVYFRTQAAIERYMGADRLPQWTQHVAEINAAAMRRQLPDRAAQARDLLTGLNSMLDVYGSDTTRVDEADRTVLEVRRCGIYDYRERAREQGVQLTLGRPCEYCVDLHHRTAAELGISVRNELGERNCRWVTDVPVTGAPTGGDPTGVESAADTAHGTQDERGEQER</sequence>
<organism evidence="2 3">
    <name type="scientific">Actinomadura harenae</name>
    <dbReference type="NCBI Taxonomy" id="2483351"/>
    <lineage>
        <taxon>Bacteria</taxon>
        <taxon>Bacillati</taxon>
        <taxon>Actinomycetota</taxon>
        <taxon>Actinomycetes</taxon>
        <taxon>Streptosporangiales</taxon>
        <taxon>Thermomonosporaceae</taxon>
        <taxon>Actinomadura</taxon>
    </lineage>
</organism>
<dbReference type="AlphaFoldDB" id="A0A3M2MCI3"/>
<proteinExistence type="predicted"/>
<feature type="region of interest" description="Disordered" evidence="1">
    <location>
        <begin position="656"/>
        <end position="688"/>
    </location>
</feature>
<dbReference type="PANTHER" id="PTHR43845">
    <property type="entry name" value="BLR5969 PROTEIN"/>
    <property type="match status" value="1"/>
</dbReference>
<feature type="region of interest" description="Disordered" evidence="1">
    <location>
        <begin position="486"/>
        <end position="507"/>
    </location>
</feature>
<comment type="caution">
    <text evidence="2">The sequence shown here is derived from an EMBL/GenBank/DDBJ whole genome shotgun (WGS) entry which is preliminary data.</text>
</comment>
<dbReference type="EMBL" id="RFFG01000016">
    <property type="protein sequence ID" value="RMI44908.1"/>
    <property type="molecule type" value="Genomic_DNA"/>
</dbReference>
<feature type="compositionally biased region" description="Basic and acidic residues" evidence="1">
    <location>
        <begin position="679"/>
        <end position="688"/>
    </location>
</feature>
<name>A0A3M2MCI3_9ACTN</name>
<keyword evidence="2" id="KW-0436">Ligase</keyword>